<dbReference type="EMBL" id="LAZR01067891">
    <property type="protein sequence ID" value="KKK50688.1"/>
    <property type="molecule type" value="Genomic_DNA"/>
</dbReference>
<reference evidence="1" key="1">
    <citation type="journal article" date="2015" name="Nature">
        <title>Complex archaea that bridge the gap between prokaryotes and eukaryotes.</title>
        <authorList>
            <person name="Spang A."/>
            <person name="Saw J.H."/>
            <person name="Jorgensen S.L."/>
            <person name="Zaremba-Niedzwiedzka K."/>
            <person name="Martijn J."/>
            <person name="Lind A.E."/>
            <person name="van Eijk R."/>
            <person name="Schleper C."/>
            <person name="Guy L."/>
            <person name="Ettema T.J."/>
        </authorList>
    </citation>
    <scope>NUCLEOTIDE SEQUENCE</scope>
</reference>
<proteinExistence type="predicted"/>
<sequence>KLYGIEPWDPSLYDLVLRIDKVTVWDAVDTICRIARLKQFQTSPESKREMEDLALTIKIKNFLMDVKPTVDIYIKRKSVYLVTEAQLSEESEMVNKMGEIMKMIPDLKGIKVVKELRRKSRAPQ</sequence>
<evidence type="ECO:0000313" key="1">
    <source>
        <dbReference type="EMBL" id="KKK50688.1"/>
    </source>
</evidence>
<protein>
    <submittedName>
        <fullName evidence="1">Uncharacterized protein</fullName>
    </submittedName>
</protein>
<gene>
    <name evidence="1" type="ORF">LCGC14_3122510</name>
</gene>
<accession>A0A0F8W241</accession>
<name>A0A0F8W241_9ZZZZ</name>
<dbReference type="AlphaFoldDB" id="A0A0F8W241"/>
<comment type="caution">
    <text evidence="1">The sequence shown here is derived from an EMBL/GenBank/DDBJ whole genome shotgun (WGS) entry which is preliminary data.</text>
</comment>
<organism evidence="1">
    <name type="scientific">marine sediment metagenome</name>
    <dbReference type="NCBI Taxonomy" id="412755"/>
    <lineage>
        <taxon>unclassified sequences</taxon>
        <taxon>metagenomes</taxon>
        <taxon>ecological metagenomes</taxon>
    </lineage>
</organism>
<feature type="non-terminal residue" evidence="1">
    <location>
        <position position="1"/>
    </location>
</feature>